<comment type="caution">
    <text evidence="5">The sequence shown here is derived from an EMBL/GenBank/DDBJ whole genome shotgun (WGS) entry which is preliminary data.</text>
</comment>
<accession>A0A830D4Z4</accession>
<comment type="function">
    <text evidence="2">RuBisCO catalyzes two reactions: the carboxylation of D-ribulose 1,5-bisphosphate, the primary event in carbon dioxide fixation, as well as the oxidative fragmentation of the pentose substrate in the photorespiration process. Both reactions occur simultaneously and in competition at the same active site.</text>
</comment>
<evidence type="ECO:0000313" key="5">
    <source>
        <dbReference type="EMBL" id="GFQ01472.1"/>
    </source>
</evidence>
<evidence type="ECO:0000256" key="3">
    <source>
        <dbReference type="ARBA" id="ARBA00025888"/>
    </source>
</evidence>
<sequence length="167" mass="19701">MVVPRWNVLLKLNCGYLLKTMAEQFMNVLHGLDCTKDGENVNSQPFMRWRNHLLFCVEAIYKQDETTKITYFGIFTPYCKVNLERYERSPSKTYIRLSHNSICINEIEYGIMFNHFKLSICFPPCPARIEIPIFFNIHTIEFLSFRNSVKRSAIPFVKKKSFFPGQP</sequence>
<gene>
    <name evidence="5" type="ORF">PHJA_002291100</name>
</gene>
<evidence type="ECO:0000256" key="2">
    <source>
        <dbReference type="ARBA" id="ARBA00025664"/>
    </source>
</evidence>
<dbReference type="OrthoDB" id="1752072at2759"/>
<dbReference type="SUPFAM" id="SSF51649">
    <property type="entry name" value="RuBisCo, C-terminal domain"/>
    <property type="match status" value="1"/>
</dbReference>
<evidence type="ECO:0000256" key="1">
    <source>
        <dbReference type="ARBA" id="ARBA00022481"/>
    </source>
</evidence>
<dbReference type="Pfam" id="PF00016">
    <property type="entry name" value="RuBisCO_large"/>
    <property type="match status" value="1"/>
</dbReference>
<dbReference type="AlphaFoldDB" id="A0A830D4Z4"/>
<dbReference type="EMBL" id="BMAC01000686">
    <property type="protein sequence ID" value="GFQ01472.1"/>
    <property type="molecule type" value="Genomic_DNA"/>
</dbReference>
<dbReference type="InterPro" id="IPR036376">
    <property type="entry name" value="RuBisCO_lsu_C_sf"/>
</dbReference>
<evidence type="ECO:0000259" key="4">
    <source>
        <dbReference type="Pfam" id="PF00016"/>
    </source>
</evidence>
<comment type="subunit">
    <text evidence="3">Heterohexadecamer of 8 large chains and 8 small chains; disulfide-linked. The disulfide link is formed within the large subunit homodimers.</text>
</comment>
<reference evidence="5" key="1">
    <citation type="submission" date="2020-07" db="EMBL/GenBank/DDBJ databases">
        <title>Ethylene signaling mediates host invasion by parasitic plants.</title>
        <authorList>
            <person name="Yoshida S."/>
        </authorList>
    </citation>
    <scope>NUCLEOTIDE SEQUENCE</scope>
    <source>
        <strain evidence="5">Okayama</strain>
    </source>
</reference>
<dbReference type="Proteomes" id="UP000653305">
    <property type="component" value="Unassembled WGS sequence"/>
</dbReference>
<dbReference type="PANTHER" id="PTHR42704">
    <property type="entry name" value="RIBULOSE BISPHOSPHATE CARBOXYLASE"/>
    <property type="match status" value="1"/>
</dbReference>
<feature type="domain" description="Ribulose bisphosphate carboxylase large subunit C-terminal" evidence="4">
    <location>
        <begin position="22"/>
        <end position="72"/>
    </location>
</feature>
<dbReference type="PANTHER" id="PTHR42704:SF17">
    <property type="entry name" value="RIBULOSE BISPHOSPHATE CARBOXYLASE LARGE CHAIN"/>
    <property type="match status" value="1"/>
</dbReference>
<dbReference type="InterPro" id="IPR000685">
    <property type="entry name" value="RuBisCO_lsu_C"/>
</dbReference>
<dbReference type="GO" id="GO:0000287">
    <property type="term" value="F:magnesium ion binding"/>
    <property type="evidence" value="ECO:0007669"/>
    <property type="project" value="InterPro"/>
</dbReference>
<dbReference type="GO" id="GO:0016984">
    <property type="term" value="F:ribulose-bisphosphate carboxylase activity"/>
    <property type="evidence" value="ECO:0007669"/>
    <property type="project" value="InterPro"/>
</dbReference>
<protein>
    <submittedName>
        <fullName evidence="5">Ribulose bisphosphate carboxylase large chain</fullName>
    </submittedName>
</protein>
<keyword evidence="1" id="KW-0488">Methylation</keyword>
<proteinExistence type="predicted"/>
<organism evidence="5 6">
    <name type="scientific">Phtheirospermum japonicum</name>
    <dbReference type="NCBI Taxonomy" id="374723"/>
    <lineage>
        <taxon>Eukaryota</taxon>
        <taxon>Viridiplantae</taxon>
        <taxon>Streptophyta</taxon>
        <taxon>Embryophyta</taxon>
        <taxon>Tracheophyta</taxon>
        <taxon>Spermatophyta</taxon>
        <taxon>Magnoliopsida</taxon>
        <taxon>eudicotyledons</taxon>
        <taxon>Gunneridae</taxon>
        <taxon>Pentapetalae</taxon>
        <taxon>asterids</taxon>
        <taxon>lamiids</taxon>
        <taxon>Lamiales</taxon>
        <taxon>Orobanchaceae</taxon>
        <taxon>Orobanchaceae incertae sedis</taxon>
        <taxon>Phtheirospermum</taxon>
    </lineage>
</organism>
<dbReference type="InterPro" id="IPR033966">
    <property type="entry name" value="RuBisCO"/>
</dbReference>
<evidence type="ECO:0000313" key="6">
    <source>
        <dbReference type="Proteomes" id="UP000653305"/>
    </source>
</evidence>
<dbReference type="Gene3D" id="3.20.20.110">
    <property type="entry name" value="Ribulose bisphosphate carboxylase, large subunit, C-terminal domain"/>
    <property type="match status" value="1"/>
</dbReference>
<name>A0A830D4Z4_9LAMI</name>
<keyword evidence="6" id="KW-1185">Reference proteome</keyword>